<evidence type="ECO:0000256" key="4">
    <source>
        <dbReference type="ARBA" id="ARBA00022833"/>
    </source>
</evidence>
<feature type="domain" description="C2H2-type" evidence="7">
    <location>
        <begin position="450"/>
        <end position="472"/>
    </location>
</feature>
<dbReference type="Gene3D" id="3.30.160.60">
    <property type="entry name" value="Classic Zinc Finger"/>
    <property type="match status" value="4"/>
</dbReference>
<dbReference type="GO" id="GO:0008270">
    <property type="term" value="F:zinc ion binding"/>
    <property type="evidence" value="ECO:0007669"/>
    <property type="project" value="UniProtKB-KW"/>
</dbReference>
<feature type="domain" description="C2H2-type" evidence="7">
    <location>
        <begin position="423"/>
        <end position="446"/>
    </location>
</feature>
<organism evidence="8 9">
    <name type="scientific">Caenorhabditis japonica</name>
    <dbReference type="NCBI Taxonomy" id="281687"/>
    <lineage>
        <taxon>Eukaryota</taxon>
        <taxon>Metazoa</taxon>
        <taxon>Ecdysozoa</taxon>
        <taxon>Nematoda</taxon>
        <taxon>Chromadorea</taxon>
        <taxon>Rhabditida</taxon>
        <taxon>Rhabditina</taxon>
        <taxon>Rhabditomorpha</taxon>
        <taxon>Rhabditoidea</taxon>
        <taxon>Rhabditidae</taxon>
        <taxon>Peloderinae</taxon>
        <taxon>Caenorhabditis</taxon>
    </lineage>
</organism>
<dbReference type="PROSITE" id="PS50157">
    <property type="entry name" value="ZINC_FINGER_C2H2_2"/>
    <property type="match status" value="6"/>
</dbReference>
<keyword evidence="2" id="KW-0677">Repeat</keyword>
<evidence type="ECO:0000313" key="8">
    <source>
        <dbReference type="EnsemblMetazoa" id="CJA18329.1"/>
    </source>
</evidence>
<name>A0A8R1I6I9_CAEJA</name>
<dbReference type="GO" id="GO:0000981">
    <property type="term" value="F:DNA-binding transcription factor activity, RNA polymerase II-specific"/>
    <property type="evidence" value="ECO:0007669"/>
    <property type="project" value="TreeGrafter"/>
</dbReference>
<proteinExistence type="predicted"/>
<evidence type="ECO:0000256" key="2">
    <source>
        <dbReference type="ARBA" id="ARBA00022737"/>
    </source>
</evidence>
<feature type="domain" description="C2H2-type" evidence="7">
    <location>
        <begin position="303"/>
        <end position="332"/>
    </location>
</feature>
<feature type="region of interest" description="Disordered" evidence="6">
    <location>
        <begin position="92"/>
        <end position="123"/>
    </location>
</feature>
<dbReference type="PANTHER" id="PTHR24409:SF295">
    <property type="entry name" value="AZ2-RELATED"/>
    <property type="match status" value="1"/>
</dbReference>
<keyword evidence="9" id="KW-1185">Reference proteome</keyword>
<keyword evidence="1" id="KW-0479">Metal-binding</keyword>
<dbReference type="OMA" id="HANRHIN"/>
<dbReference type="PROSITE" id="PS00028">
    <property type="entry name" value="ZINC_FINGER_C2H2_1"/>
    <property type="match status" value="7"/>
</dbReference>
<evidence type="ECO:0000313" key="9">
    <source>
        <dbReference type="Proteomes" id="UP000005237"/>
    </source>
</evidence>
<dbReference type="InterPro" id="IPR013087">
    <property type="entry name" value="Znf_C2H2_type"/>
</dbReference>
<feature type="domain" description="C2H2-type" evidence="7">
    <location>
        <begin position="367"/>
        <end position="389"/>
    </location>
</feature>
<dbReference type="SMART" id="SM00355">
    <property type="entry name" value="ZnF_C2H2"/>
    <property type="match status" value="10"/>
</dbReference>
<dbReference type="AlphaFoldDB" id="A0A8R1I6I9"/>
<evidence type="ECO:0000256" key="3">
    <source>
        <dbReference type="ARBA" id="ARBA00022771"/>
    </source>
</evidence>
<dbReference type="GO" id="GO:0000977">
    <property type="term" value="F:RNA polymerase II transcription regulatory region sequence-specific DNA binding"/>
    <property type="evidence" value="ECO:0007669"/>
    <property type="project" value="TreeGrafter"/>
</dbReference>
<dbReference type="Proteomes" id="UP000005237">
    <property type="component" value="Unassembled WGS sequence"/>
</dbReference>
<accession>A0A8R1I6I9</accession>
<dbReference type="EnsemblMetazoa" id="CJA18329.1">
    <property type="protein sequence ID" value="CJA18329.1"/>
    <property type="gene ID" value="WBGene00137533"/>
</dbReference>
<dbReference type="Pfam" id="PF00096">
    <property type="entry name" value="zf-C2H2"/>
    <property type="match status" value="1"/>
</dbReference>
<feature type="domain" description="C2H2-type" evidence="7">
    <location>
        <begin position="481"/>
        <end position="509"/>
    </location>
</feature>
<sequence length="549" mass="63828">MSYADLKPVKFDDPIVFDNAPHYHNDYFHPFVAELAEPELAPYSHFYPVDQSLPPQQEPQNYQYLPIGQHHHCHQAPSVPQTPENLRSISFRPSINATPQPRRLHPSIDSVDRESSKTPSDISEECRNHWMPMTWIERSSDDPQVFNFVCLWGQCVSVSSGKDEFVEHLYSHISALGSDIQRGIVDASEGVQCRVRGCGKKMETMTDLNRHMSMHVFQADCQQKGSEALIEKAEYTEIESCGFEPTTNINYEGEMLVCLWENCQQPFTSLTDLFDHVGQHIDDVSDIDRIEQDFQNGDRKNVFPCKWTGCTTMVDSKSNLRRHARHHSGEKVLACPFCARFFSRRDKLYDHCVRRTILMKNDMNDPFLCKLCQKRFGTEKALCMHVSRHLVAHVCPLCTLALSTRAEIHRHLMTKHSRRTKDFKCETCNKLFFSESELNRHAVFHSDIMYSCKHCDEKFKWKKQLLKHMKEHDENFNPSPYTCHLCDRTYTTGFALGRHLTRQHRLEVPYGFSRFTYKKCADGLMRLQTKKLFRSGSGDEHSVPQHSHY</sequence>
<protein>
    <recommendedName>
        <fullName evidence="7">C2H2-type domain-containing protein</fullName>
    </recommendedName>
</protein>
<evidence type="ECO:0000256" key="1">
    <source>
        <dbReference type="ARBA" id="ARBA00022723"/>
    </source>
</evidence>
<dbReference type="GO" id="GO:0005634">
    <property type="term" value="C:nucleus"/>
    <property type="evidence" value="ECO:0007669"/>
    <property type="project" value="TreeGrafter"/>
</dbReference>
<reference evidence="9" key="1">
    <citation type="submission" date="2010-08" db="EMBL/GenBank/DDBJ databases">
        <authorList>
            <consortium name="Caenorhabditis japonica Sequencing Consortium"/>
            <person name="Wilson R.K."/>
        </authorList>
    </citation>
    <scope>NUCLEOTIDE SEQUENCE [LARGE SCALE GENOMIC DNA]</scope>
    <source>
        <strain evidence="9">DF5081</strain>
    </source>
</reference>
<keyword evidence="4" id="KW-0862">Zinc</keyword>
<dbReference type="PANTHER" id="PTHR24409">
    <property type="entry name" value="ZINC FINGER PROTEIN 142"/>
    <property type="match status" value="1"/>
</dbReference>
<evidence type="ECO:0000256" key="5">
    <source>
        <dbReference type="PROSITE-ProRule" id="PRU00042"/>
    </source>
</evidence>
<dbReference type="SUPFAM" id="SSF57667">
    <property type="entry name" value="beta-beta-alpha zinc fingers"/>
    <property type="match status" value="4"/>
</dbReference>
<dbReference type="InterPro" id="IPR036236">
    <property type="entry name" value="Znf_C2H2_sf"/>
</dbReference>
<keyword evidence="3 5" id="KW-0863">Zinc-finger</keyword>
<feature type="domain" description="C2H2-type" evidence="7">
    <location>
        <begin position="191"/>
        <end position="220"/>
    </location>
</feature>
<reference evidence="8" key="2">
    <citation type="submission" date="2022-06" db="UniProtKB">
        <authorList>
            <consortium name="EnsemblMetazoa"/>
        </authorList>
    </citation>
    <scope>IDENTIFICATION</scope>
    <source>
        <strain evidence="8">DF5081</strain>
    </source>
</reference>
<evidence type="ECO:0000259" key="7">
    <source>
        <dbReference type="PROSITE" id="PS50157"/>
    </source>
</evidence>
<evidence type="ECO:0000256" key="6">
    <source>
        <dbReference type="SAM" id="MobiDB-lite"/>
    </source>
</evidence>